<dbReference type="GO" id="GO:0009279">
    <property type="term" value="C:cell outer membrane"/>
    <property type="evidence" value="ECO:0007669"/>
    <property type="project" value="UniProtKB-SubCell"/>
</dbReference>
<gene>
    <name evidence="8" type="ordered locus">Thivi_2385</name>
</gene>
<name>I3YBG2_THIV6</name>
<protein>
    <recommendedName>
        <fullName evidence="10">Small periplasmic lipoprotein</fullName>
    </recommendedName>
</protein>
<evidence type="ECO:0000256" key="1">
    <source>
        <dbReference type="ARBA" id="ARBA00004459"/>
    </source>
</evidence>
<organism evidence="8 9">
    <name type="scientific">Thiocystis violascens (strain ATCC 17096 / DSM 198 / 6111)</name>
    <name type="common">Chromatium violascens</name>
    <dbReference type="NCBI Taxonomy" id="765911"/>
    <lineage>
        <taxon>Bacteria</taxon>
        <taxon>Pseudomonadati</taxon>
        <taxon>Pseudomonadota</taxon>
        <taxon>Gammaproteobacteria</taxon>
        <taxon>Chromatiales</taxon>
        <taxon>Chromatiaceae</taxon>
        <taxon>Thiocystis</taxon>
    </lineage>
</organism>
<comment type="subcellular location">
    <subcellularLocation>
        <location evidence="1">Cell outer membrane</location>
        <topology evidence="1">Lipid-anchor</topology>
    </subcellularLocation>
</comment>
<dbReference type="Pfam" id="PF13627">
    <property type="entry name" value="LptM_cons"/>
    <property type="match status" value="1"/>
</dbReference>
<reference evidence="8 9" key="1">
    <citation type="submission" date="2012-06" db="EMBL/GenBank/DDBJ databases">
        <title>Complete sequence of Thiocystis violascens DSM 198.</title>
        <authorList>
            <consortium name="US DOE Joint Genome Institute"/>
            <person name="Lucas S."/>
            <person name="Han J."/>
            <person name="Lapidus A."/>
            <person name="Cheng J.-F."/>
            <person name="Goodwin L."/>
            <person name="Pitluck S."/>
            <person name="Peters L."/>
            <person name="Ovchinnikova G."/>
            <person name="Teshima H."/>
            <person name="Detter J.C."/>
            <person name="Han C."/>
            <person name="Tapia R."/>
            <person name="Land M."/>
            <person name="Hauser L."/>
            <person name="Kyrpides N."/>
            <person name="Ivanova N."/>
            <person name="Pagani I."/>
            <person name="Vogl K."/>
            <person name="Liu Z."/>
            <person name="Frigaard N.-U."/>
            <person name="Bryant D."/>
            <person name="Woyke T."/>
        </authorList>
    </citation>
    <scope>NUCLEOTIDE SEQUENCE [LARGE SCALE GENOMIC DNA]</scope>
    <source>
        <strain evidence="9">ATCC 17096 / DSM 198 / 6111</strain>
    </source>
</reference>
<evidence type="ECO:0000256" key="3">
    <source>
        <dbReference type="ARBA" id="ARBA00023136"/>
    </source>
</evidence>
<evidence type="ECO:0008006" key="10">
    <source>
        <dbReference type="Google" id="ProtNLM"/>
    </source>
</evidence>
<dbReference type="KEGG" id="tvi:Thivi_2385"/>
<dbReference type="OrthoDB" id="8550022at2"/>
<sequence length="81" mass="8091">MHCWARSLFIVVVVALGILSMLGACGQKGPLYLPEETPANTPAPGADVPVAPPLAPASAPLSTGSEAEGTTATSATRPNPP</sequence>
<dbReference type="eggNOG" id="COG5567">
    <property type="taxonomic scope" value="Bacteria"/>
</dbReference>
<evidence type="ECO:0000256" key="2">
    <source>
        <dbReference type="ARBA" id="ARBA00022729"/>
    </source>
</evidence>
<dbReference type="HOGENOM" id="CLU_206296_0_0_6"/>
<dbReference type="STRING" id="765911.Thivi_2385"/>
<evidence type="ECO:0000256" key="6">
    <source>
        <dbReference type="ARBA" id="ARBA00023288"/>
    </source>
</evidence>
<dbReference type="RefSeq" id="WP_014778775.1">
    <property type="nucleotide sequence ID" value="NC_018012.1"/>
</dbReference>
<evidence type="ECO:0000256" key="7">
    <source>
        <dbReference type="SAM" id="MobiDB-lite"/>
    </source>
</evidence>
<proteinExistence type="predicted"/>
<feature type="region of interest" description="Disordered" evidence="7">
    <location>
        <begin position="30"/>
        <end position="81"/>
    </location>
</feature>
<keyword evidence="3" id="KW-0472">Membrane</keyword>
<keyword evidence="6" id="KW-0449">Lipoprotein</keyword>
<feature type="compositionally biased region" description="Low complexity" evidence="7">
    <location>
        <begin position="56"/>
        <end position="81"/>
    </location>
</feature>
<evidence type="ECO:0000256" key="4">
    <source>
        <dbReference type="ARBA" id="ARBA00023139"/>
    </source>
</evidence>
<evidence type="ECO:0000313" key="9">
    <source>
        <dbReference type="Proteomes" id="UP000006062"/>
    </source>
</evidence>
<dbReference type="Proteomes" id="UP000006062">
    <property type="component" value="Chromosome"/>
</dbReference>
<keyword evidence="4" id="KW-0564">Palmitate</keyword>
<keyword evidence="9" id="KW-1185">Reference proteome</keyword>
<dbReference type="NCBIfam" id="NF047847">
    <property type="entry name" value="SS_mature_LptM"/>
    <property type="match status" value="1"/>
</dbReference>
<dbReference type="PROSITE" id="PS51257">
    <property type="entry name" value="PROKAR_LIPOPROTEIN"/>
    <property type="match status" value="1"/>
</dbReference>
<dbReference type="AlphaFoldDB" id="I3YBG2"/>
<dbReference type="InterPro" id="IPR032831">
    <property type="entry name" value="LptM_cons"/>
</dbReference>
<accession>I3YBG2</accession>
<dbReference type="EMBL" id="CP003154">
    <property type="protein sequence ID" value="AFL74330.1"/>
    <property type="molecule type" value="Genomic_DNA"/>
</dbReference>
<keyword evidence="2" id="KW-0732">Signal</keyword>
<evidence type="ECO:0000313" key="8">
    <source>
        <dbReference type="EMBL" id="AFL74330.1"/>
    </source>
</evidence>
<evidence type="ECO:0000256" key="5">
    <source>
        <dbReference type="ARBA" id="ARBA00023237"/>
    </source>
</evidence>
<keyword evidence="5" id="KW-0998">Cell outer membrane</keyword>